<sequence length="130" mass="15508">MLIKTYNYPIDYILPQRCLSGAEILGGSGEFCSDYWKKLEFIARSYCSICRQRFSIKIFDNCICGNCYSNKPNYEFARSLFKFNEHSKKIVHQFKYQDKTIFAKTFAKLLYNRYSEDIKDIDFNHTCTYE</sequence>
<protein>
    <submittedName>
        <fullName evidence="2">Putative competence F-like protein</fullName>
    </submittedName>
</protein>
<organism evidence="2 3">
    <name type="scientific">Rickettsia amblyommatis str. Ac/Pa</name>
    <dbReference type="NCBI Taxonomy" id="1359164"/>
    <lineage>
        <taxon>Bacteria</taxon>
        <taxon>Pseudomonadati</taxon>
        <taxon>Pseudomonadota</taxon>
        <taxon>Alphaproteobacteria</taxon>
        <taxon>Rickettsiales</taxon>
        <taxon>Rickettsiaceae</taxon>
        <taxon>Rickettsieae</taxon>
        <taxon>Rickettsia</taxon>
        <taxon>spotted fever group</taxon>
    </lineage>
</organism>
<feature type="domain" description="Double zinc ribbon" evidence="1">
    <location>
        <begin position="10"/>
        <end position="67"/>
    </location>
</feature>
<dbReference type="PATRIC" id="fig|1359164.3.peg.1342"/>
<evidence type="ECO:0000313" key="3">
    <source>
        <dbReference type="Proteomes" id="UP000033556"/>
    </source>
</evidence>
<dbReference type="Proteomes" id="UP000033556">
    <property type="component" value="Unassembled WGS sequence"/>
</dbReference>
<dbReference type="Pfam" id="PF18912">
    <property type="entry name" value="DZR_2"/>
    <property type="match status" value="1"/>
</dbReference>
<comment type="caution">
    <text evidence="2">The sequence shown here is derived from an EMBL/GenBank/DDBJ whole genome shotgun (WGS) entry which is preliminary data.</text>
</comment>
<dbReference type="EMBL" id="LANR01000001">
    <property type="protein sequence ID" value="KJV62331.1"/>
    <property type="molecule type" value="Genomic_DNA"/>
</dbReference>
<dbReference type="InterPro" id="IPR044005">
    <property type="entry name" value="DZR_2"/>
</dbReference>
<proteinExistence type="predicted"/>
<dbReference type="RefSeq" id="WP_045800369.1">
    <property type="nucleotide sequence ID" value="NZ_LANR01000001.1"/>
</dbReference>
<dbReference type="AlphaFoldDB" id="A0A0F3N3I9"/>
<dbReference type="PANTHER" id="PTHR47505:SF1">
    <property type="entry name" value="DNA UTILIZATION PROTEIN YHGH"/>
    <property type="match status" value="1"/>
</dbReference>
<dbReference type="InterPro" id="IPR051910">
    <property type="entry name" value="ComF/GntX_DNA_util-trans"/>
</dbReference>
<keyword evidence="3" id="KW-1185">Reference proteome</keyword>
<gene>
    <name evidence="2" type="ORF">APHACPA_1355</name>
</gene>
<dbReference type="PANTHER" id="PTHR47505">
    <property type="entry name" value="DNA UTILIZATION PROTEIN YHGH"/>
    <property type="match status" value="1"/>
</dbReference>
<name>A0A0F3N3I9_RICAM</name>
<evidence type="ECO:0000313" key="2">
    <source>
        <dbReference type="EMBL" id="KJV62331.1"/>
    </source>
</evidence>
<reference evidence="2 3" key="1">
    <citation type="submission" date="2015-01" db="EMBL/GenBank/DDBJ databases">
        <title>Genome Sequencing of Rickettsiales.</title>
        <authorList>
            <person name="Daugherty S.C."/>
            <person name="Su Q."/>
            <person name="Abolude K."/>
            <person name="Beier-Sexton M."/>
            <person name="Carlyon J.A."/>
            <person name="Carter R."/>
            <person name="Day N.P."/>
            <person name="Dumler S.J."/>
            <person name="Dyachenko V."/>
            <person name="Godinez A."/>
            <person name="Kurtti T.J."/>
            <person name="Lichay M."/>
            <person name="Mullins K.E."/>
            <person name="Ott S."/>
            <person name="Pappas-Brown V."/>
            <person name="Paris D.H."/>
            <person name="Patel P."/>
            <person name="Richards A.L."/>
            <person name="Sadzewicz L."/>
            <person name="Sears K."/>
            <person name="Seidman D."/>
            <person name="Sengamalay N."/>
            <person name="Stenos J."/>
            <person name="Tallon L.J."/>
            <person name="Vincent G."/>
            <person name="Fraser C.M."/>
            <person name="Munderloh U."/>
            <person name="Dunning-Hotopp J.C."/>
        </authorList>
    </citation>
    <scope>NUCLEOTIDE SEQUENCE [LARGE SCALE GENOMIC DNA]</scope>
    <source>
        <strain evidence="2 3">Ac/Pa</strain>
    </source>
</reference>
<accession>A0A0F3N3I9</accession>
<evidence type="ECO:0000259" key="1">
    <source>
        <dbReference type="Pfam" id="PF18912"/>
    </source>
</evidence>